<sequence length="842" mass="94108">MYRKYIHTTHTRFLHVFTTPPINFLKNTEEILATKLAPILKSCSDNPTHCDFLQGQQVHSQIVVNGIKGLLGTRILGMYILCGKYFDAKSLFFQLDLSYASPWNWIIRGFTMMGCFDFALVVYFKMLSYGTLPDKYSFPYVIKACSGLHAVKLGKLVHDMVRLRGFELDVYVSSSLIKLYAENGCILDARCLFDKLPVKDSVLWNVMLHGYVRYRDSGNVVGLFREMRYSDVGPNSVTYACVLSVCASEMMIELGSQIHGVVVRCGLEMDSPVANTLIALYSKSCWLSDARELFDTIPEIDLVSWNGMIGGYVLNGYMLEALDLFRKMVSACVKPDPITFASFLPLVSETSSLNQGKEIHCYIVRHGVLTDVFLKNALIDMYFKCRQVEMAKCVFSCNSAVDIVIYSAMISGYVMNEMNVDAIAVFRSLIHEKMKPNVVTLASLLPACAGLAAISLGKELHGNILKHGLEGSFHIGSAITDMYAKCGRLDLARQFFFRMSERDAVCWNSIITSCSQNGNPVEAIDLFRRMGAEDVNYDGISISAALSACSSLSALHHGKEIHGFMIRGVFSLDILAESALIDMYAKCGNLRLARCVFDMMQEKNEVSWSSIIAAYGSHGCLKEALALFHEMKQMGFQPDHVTFLAIISACGHAGCVEEGKHYFKCMEEDHKIAARMEHYACMIDLFARAGRLEEAYEFIKCMPFDPDAGVWGTLLGACRVHGNVDLAELAAGNLFNLDPQNSGYYVLLANAQAGAGKWEGVLKTRSMMKERGVQKIPGYSWIEVNNYNHMFVAADTSHSYAAEIYSILNHLLLELRKEGYVPQPYLPLHMESSELTYLRNDI</sequence>
<dbReference type="AlphaFoldDB" id="A0AAF0WH49"/>
<evidence type="ECO:0000313" key="4">
    <source>
        <dbReference type="Proteomes" id="UP000077755"/>
    </source>
</evidence>
<reference evidence="3" key="1">
    <citation type="journal article" date="2016" name="Nat. Genet.">
        <title>A high-quality carrot genome assembly provides new insights into carotenoid accumulation and asterid genome evolution.</title>
        <authorList>
            <person name="Iorizzo M."/>
            <person name="Ellison S."/>
            <person name="Senalik D."/>
            <person name="Zeng P."/>
            <person name="Satapoomin P."/>
            <person name="Huang J."/>
            <person name="Bowman M."/>
            <person name="Iovene M."/>
            <person name="Sanseverino W."/>
            <person name="Cavagnaro P."/>
            <person name="Yildiz M."/>
            <person name="Macko-Podgorni A."/>
            <person name="Moranska E."/>
            <person name="Grzebelus E."/>
            <person name="Grzebelus D."/>
            <person name="Ashrafi H."/>
            <person name="Zheng Z."/>
            <person name="Cheng S."/>
            <person name="Spooner D."/>
            <person name="Van Deynze A."/>
            <person name="Simon P."/>
        </authorList>
    </citation>
    <scope>NUCLEOTIDE SEQUENCE</scope>
    <source>
        <tissue evidence="3">Leaf</tissue>
    </source>
</reference>
<evidence type="ECO:0008006" key="5">
    <source>
        <dbReference type="Google" id="ProtNLM"/>
    </source>
</evidence>
<dbReference type="GO" id="GO:0009451">
    <property type="term" value="P:RNA modification"/>
    <property type="evidence" value="ECO:0007669"/>
    <property type="project" value="InterPro"/>
</dbReference>
<dbReference type="InterPro" id="IPR046960">
    <property type="entry name" value="PPR_At4g14850-like_plant"/>
</dbReference>
<dbReference type="Pfam" id="PF01535">
    <property type="entry name" value="PPR"/>
    <property type="match status" value="7"/>
</dbReference>
<dbReference type="Pfam" id="PF13812">
    <property type="entry name" value="PPR_3"/>
    <property type="match status" value="1"/>
</dbReference>
<dbReference type="Pfam" id="PF13041">
    <property type="entry name" value="PPR_2"/>
    <property type="match status" value="3"/>
</dbReference>
<dbReference type="Proteomes" id="UP000077755">
    <property type="component" value="Chromosome 2"/>
</dbReference>
<dbReference type="GO" id="GO:0099402">
    <property type="term" value="P:plant organ development"/>
    <property type="evidence" value="ECO:0007669"/>
    <property type="project" value="UniProtKB-ARBA"/>
</dbReference>
<dbReference type="KEGG" id="dcr:108209855"/>
<dbReference type="NCBIfam" id="TIGR00756">
    <property type="entry name" value="PPR"/>
    <property type="match status" value="6"/>
</dbReference>
<evidence type="ECO:0000256" key="2">
    <source>
        <dbReference type="PROSITE-ProRule" id="PRU00708"/>
    </source>
</evidence>
<accession>A0AAF0WH49</accession>
<dbReference type="FunFam" id="1.25.40.10:FF:000344">
    <property type="entry name" value="Pentatricopeptide repeat-containing protein"/>
    <property type="match status" value="1"/>
</dbReference>
<dbReference type="PROSITE" id="PS51375">
    <property type="entry name" value="PPR"/>
    <property type="match status" value="5"/>
</dbReference>
<dbReference type="InterPro" id="IPR046848">
    <property type="entry name" value="E_motif"/>
</dbReference>
<feature type="repeat" description="PPR" evidence="2">
    <location>
        <begin position="402"/>
        <end position="436"/>
    </location>
</feature>
<dbReference type="PANTHER" id="PTHR47926">
    <property type="entry name" value="PENTATRICOPEPTIDE REPEAT-CONTAINING PROTEIN"/>
    <property type="match status" value="1"/>
</dbReference>
<dbReference type="FunFam" id="1.25.40.10:FF:000351">
    <property type="entry name" value="Pentatricopeptide repeat-containing protein"/>
    <property type="match status" value="1"/>
</dbReference>
<keyword evidence="4" id="KW-1185">Reference proteome</keyword>
<dbReference type="PANTHER" id="PTHR47926:SF357">
    <property type="entry name" value="PENTATRICOPEPTIDE REPEAT-CONTAINING PROTEIN"/>
    <property type="match status" value="1"/>
</dbReference>
<gene>
    <name evidence="3" type="ORF">DCAR_0208822</name>
</gene>
<protein>
    <recommendedName>
        <fullName evidence="5">DYW domain-containing protein</fullName>
    </recommendedName>
</protein>
<proteinExistence type="predicted"/>
<evidence type="ECO:0000313" key="3">
    <source>
        <dbReference type="EMBL" id="WOG89584.1"/>
    </source>
</evidence>
<evidence type="ECO:0000256" key="1">
    <source>
        <dbReference type="ARBA" id="ARBA00022737"/>
    </source>
</evidence>
<feature type="repeat" description="PPR" evidence="2">
    <location>
        <begin position="503"/>
        <end position="537"/>
    </location>
</feature>
<feature type="repeat" description="PPR" evidence="2">
    <location>
        <begin position="200"/>
        <end position="234"/>
    </location>
</feature>
<dbReference type="Gene3D" id="1.25.40.10">
    <property type="entry name" value="Tetratricopeptide repeat domain"/>
    <property type="match status" value="5"/>
</dbReference>
<dbReference type="InterPro" id="IPR002885">
    <property type="entry name" value="PPR_rpt"/>
</dbReference>
<dbReference type="GO" id="GO:0003723">
    <property type="term" value="F:RNA binding"/>
    <property type="evidence" value="ECO:0007669"/>
    <property type="project" value="InterPro"/>
</dbReference>
<dbReference type="EMBL" id="CP093344">
    <property type="protein sequence ID" value="WOG89584.1"/>
    <property type="molecule type" value="Genomic_DNA"/>
</dbReference>
<dbReference type="InterPro" id="IPR011990">
    <property type="entry name" value="TPR-like_helical_dom_sf"/>
</dbReference>
<keyword evidence="1" id="KW-0677">Repeat</keyword>
<organism evidence="3 4">
    <name type="scientific">Daucus carota subsp. sativus</name>
    <name type="common">Carrot</name>
    <dbReference type="NCBI Taxonomy" id="79200"/>
    <lineage>
        <taxon>Eukaryota</taxon>
        <taxon>Viridiplantae</taxon>
        <taxon>Streptophyta</taxon>
        <taxon>Embryophyta</taxon>
        <taxon>Tracheophyta</taxon>
        <taxon>Spermatophyta</taxon>
        <taxon>Magnoliopsida</taxon>
        <taxon>eudicotyledons</taxon>
        <taxon>Gunneridae</taxon>
        <taxon>Pentapetalae</taxon>
        <taxon>asterids</taxon>
        <taxon>campanulids</taxon>
        <taxon>Apiales</taxon>
        <taxon>Apiaceae</taxon>
        <taxon>Apioideae</taxon>
        <taxon>Scandiceae</taxon>
        <taxon>Daucinae</taxon>
        <taxon>Daucus</taxon>
        <taxon>Daucus sect. Daucus</taxon>
    </lineage>
</organism>
<dbReference type="FunFam" id="1.25.40.10:FF:000158">
    <property type="entry name" value="pentatricopeptide repeat-containing protein At2g33680"/>
    <property type="match status" value="1"/>
</dbReference>
<reference evidence="3" key="2">
    <citation type="submission" date="2022-03" db="EMBL/GenBank/DDBJ databases">
        <title>Draft title - Genomic analysis of global carrot germplasm unveils the trajectory of domestication and the origin of high carotenoid orange carrot.</title>
        <authorList>
            <person name="Iorizzo M."/>
            <person name="Ellison S."/>
            <person name="Senalik D."/>
            <person name="Macko-Podgorni A."/>
            <person name="Grzebelus D."/>
            <person name="Bostan H."/>
            <person name="Rolling W."/>
            <person name="Curaba J."/>
            <person name="Simon P."/>
        </authorList>
    </citation>
    <scope>NUCLEOTIDE SEQUENCE</scope>
    <source>
        <tissue evidence="3">Leaf</tissue>
    </source>
</reference>
<feature type="repeat" description="PPR" evidence="2">
    <location>
        <begin position="301"/>
        <end position="335"/>
    </location>
</feature>
<feature type="repeat" description="PPR" evidence="2">
    <location>
        <begin position="604"/>
        <end position="638"/>
    </location>
</feature>
<dbReference type="FunFam" id="1.25.40.10:FF:000073">
    <property type="entry name" value="Pentatricopeptide repeat-containing protein chloroplastic"/>
    <property type="match status" value="2"/>
</dbReference>
<name>A0AAF0WH49_DAUCS</name>
<dbReference type="Pfam" id="PF20431">
    <property type="entry name" value="E_motif"/>
    <property type="match status" value="1"/>
</dbReference>